<gene>
    <name evidence="1" type="ORF">E1301_Tti016685</name>
</gene>
<comment type="caution">
    <text evidence="1">The sequence shown here is derived from an EMBL/GenBank/DDBJ whole genome shotgun (WGS) entry which is preliminary data.</text>
</comment>
<evidence type="ECO:0000313" key="1">
    <source>
        <dbReference type="EMBL" id="KAA0710148.1"/>
    </source>
</evidence>
<reference evidence="1 2" key="1">
    <citation type="journal article" date="2019" name="Mol. Ecol. Resour.">
        <title>Chromosome-level genome assembly of Triplophysa tibetana, a fish adapted to the harsh high-altitude environment of the Tibetan Plateau.</title>
        <authorList>
            <person name="Yang X."/>
            <person name="Liu H."/>
            <person name="Ma Z."/>
            <person name="Zou Y."/>
            <person name="Zou M."/>
            <person name="Mao Y."/>
            <person name="Li X."/>
            <person name="Wang H."/>
            <person name="Chen T."/>
            <person name="Wang W."/>
            <person name="Yang R."/>
        </authorList>
    </citation>
    <scope>NUCLEOTIDE SEQUENCE [LARGE SCALE GENOMIC DNA]</scope>
    <source>
        <strain evidence="1">TTIB1903HZAU</strain>
        <tissue evidence="1">Muscle</tissue>
    </source>
</reference>
<protein>
    <submittedName>
        <fullName evidence="1">Uncharacterized protein</fullName>
    </submittedName>
</protein>
<sequence>MAVFIDFLDKVKNATEKIIKDERFKNSRIVVQEQLKDLKRIAKQISDEDKDGSHREVESEYFKVAPPINSKPMGFLSYLTAEMYCVKSAEDEDHEIDKLFVLGSEAFLKFLDNVKMKAQNALTNNNFKRSGNEMQEMWKNLKELMSGVIAEERAKGNRDDFLIASHAQVAINQVVEKAMEISALERQTEKNDFAVSLREMIYELWTVFENEILSRTKNLHTTSEVDNMKNPLTHLHTIKEMFFDIWDQVLSVINGSIKEDEVQESLRHWDEVKAIFLKVLTDSGEITQENLDEAAEASIEQQRTL</sequence>
<name>A0A5A9NL44_9TELE</name>
<proteinExistence type="predicted"/>
<dbReference type="EMBL" id="SOYY01000016">
    <property type="protein sequence ID" value="KAA0710148.1"/>
    <property type="molecule type" value="Genomic_DNA"/>
</dbReference>
<keyword evidence="2" id="KW-1185">Reference proteome</keyword>
<evidence type="ECO:0000313" key="2">
    <source>
        <dbReference type="Proteomes" id="UP000324632"/>
    </source>
</evidence>
<accession>A0A5A9NL44</accession>
<organism evidence="1 2">
    <name type="scientific">Triplophysa tibetana</name>
    <dbReference type="NCBI Taxonomy" id="1572043"/>
    <lineage>
        <taxon>Eukaryota</taxon>
        <taxon>Metazoa</taxon>
        <taxon>Chordata</taxon>
        <taxon>Craniata</taxon>
        <taxon>Vertebrata</taxon>
        <taxon>Euteleostomi</taxon>
        <taxon>Actinopterygii</taxon>
        <taxon>Neopterygii</taxon>
        <taxon>Teleostei</taxon>
        <taxon>Ostariophysi</taxon>
        <taxon>Cypriniformes</taxon>
        <taxon>Nemacheilidae</taxon>
        <taxon>Triplophysa</taxon>
    </lineage>
</organism>
<dbReference type="AlphaFoldDB" id="A0A5A9NL44"/>
<dbReference type="Proteomes" id="UP000324632">
    <property type="component" value="Chromosome 16"/>
</dbReference>